<feature type="compositionally biased region" description="Low complexity" evidence="2">
    <location>
        <begin position="7"/>
        <end position="29"/>
    </location>
</feature>
<feature type="region of interest" description="Disordered" evidence="2">
    <location>
        <begin position="144"/>
        <end position="170"/>
    </location>
</feature>
<evidence type="ECO:0000313" key="3">
    <source>
        <dbReference type="EMBL" id="ASO20208.1"/>
    </source>
</evidence>
<keyword evidence="4" id="KW-1185">Reference proteome</keyword>
<dbReference type="Proteomes" id="UP000204221">
    <property type="component" value="Chromosome"/>
</dbReference>
<reference evidence="3 4" key="1">
    <citation type="submission" date="2017-07" db="EMBL/GenBank/DDBJ databases">
        <title>Complete genome sequence of Actinoalloteichus hoggarensis DSM 45943, type strain of Actinoalloteichus hoggarensis.</title>
        <authorList>
            <person name="Ruckert C."/>
            <person name="Nouioui I."/>
            <person name="Willmese J."/>
            <person name="van Wezel G."/>
            <person name="Klenk H.-P."/>
            <person name="Kalinowski J."/>
            <person name="Zotchev S.B."/>
        </authorList>
    </citation>
    <scope>NUCLEOTIDE SEQUENCE [LARGE SCALE GENOMIC DNA]</scope>
    <source>
        <strain evidence="3 4">DSM 45943</strain>
    </source>
</reference>
<evidence type="ECO:0000313" key="4">
    <source>
        <dbReference type="Proteomes" id="UP000204221"/>
    </source>
</evidence>
<dbReference type="AlphaFoldDB" id="A0A221W348"/>
<accession>A0A221W348</accession>
<dbReference type="Gene3D" id="3.40.50.10470">
    <property type="entry name" value="Translation initiation factor eif-2b, domain 2"/>
    <property type="match status" value="1"/>
</dbReference>
<dbReference type="InterPro" id="IPR027363">
    <property type="entry name" value="M1Pi_N"/>
</dbReference>
<dbReference type="OrthoDB" id="9803436at2"/>
<dbReference type="InterPro" id="IPR037171">
    <property type="entry name" value="NagB/RpiA_transferase-like"/>
</dbReference>
<dbReference type="Pfam" id="PF01008">
    <property type="entry name" value="IF-2B"/>
    <property type="match status" value="1"/>
</dbReference>
<dbReference type="GO" id="GO:0019509">
    <property type="term" value="P:L-methionine salvage from methylthioadenosine"/>
    <property type="evidence" value="ECO:0007669"/>
    <property type="project" value="TreeGrafter"/>
</dbReference>
<comment type="similarity">
    <text evidence="1">Belongs to the eIF-2B alpha/beta/delta subunits family.</text>
</comment>
<dbReference type="Gene3D" id="1.20.120.420">
    <property type="entry name" value="translation initiation factor eif-2b, domain 1"/>
    <property type="match status" value="1"/>
</dbReference>
<name>A0A221W348_9PSEU</name>
<dbReference type="InterPro" id="IPR000649">
    <property type="entry name" value="IF-2B-related"/>
</dbReference>
<dbReference type="KEGG" id="ahg:AHOG_12825"/>
<sequence length="400" mass="42204">MTAAEQPFATTRAAAPSAASAAGPDATESGEPGPILAHSVRLEADGVHILDRRVFPFERRWVRCRTAEDVATAIRDMVTQSSGPYFAALWAMVLAAREARGLDAADAHARLSAAGRSLIASRPTNDALGKAVDLVFRELIESGTDGPAPPAAAPDSGAPTGVDATRPPGGFPTGDALVEAALRGAWAGEQDYRARSRALGEYTAALLPEDGAVLTHCWADLYLTETVAAALRRGRAPRFFCTETRPYLQGARLTAETLAEMGVDVTLVTDGMGASVLAEGLVSALVTAADRVTMDGHVVNKVGTLGLAVAAHAYDVPFYAMVQTPDAGAPTATDVPIEYRDGDEVLHTLGRRTASLRVRGHYPAFDVTPPRFVTRVVTDRGALEPGLLADYHRNREDTTP</sequence>
<dbReference type="GO" id="GO:0046523">
    <property type="term" value="F:S-methyl-5-thioribose-1-phosphate isomerase activity"/>
    <property type="evidence" value="ECO:0007669"/>
    <property type="project" value="UniProtKB-EC"/>
</dbReference>
<organism evidence="3 4">
    <name type="scientific">Actinoalloteichus hoggarensis</name>
    <dbReference type="NCBI Taxonomy" id="1470176"/>
    <lineage>
        <taxon>Bacteria</taxon>
        <taxon>Bacillati</taxon>
        <taxon>Actinomycetota</taxon>
        <taxon>Actinomycetes</taxon>
        <taxon>Pseudonocardiales</taxon>
        <taxon>Pseudonocardiaceae</taxon>
        <taxon>Actinoalloteichus</taxon>
    </lineage>
</organism>
<feature type="region of interest" description="Disordered" evidence="2">
    <location>
        <begin position="1"/>
        <end position="34"/>
    </location>
</feature>
<protein>
    <submittedName>
        <fullName evidence="3">Methylthioribose-1-phosphate isomerase</fullName>
        <ecNumber evidence="3">5.3.1.23</ecNumber>
    </submittedName>
</protein>
<dbReference type="SUPFAM" id="SSF100950">
    <property type="entry name" value="NagB/RpiA/CoA transferase-like"/>
    <property type="match status" value="1"/>
</dbReference>
<proteinExistence type="inferred from homology"/>
<dbReference type="EMBL" id="CP022521">
    <property type="protein sequence ID" value="ASO20208.1"/>
    <property type="molecule type" value="Genomic_DNA"/>
</dbReference>
<dbReference type="InterPro" id="IPR042529">
    <property type="entry name" value="IF_2B-like_C"/>
</dbReference>
<dbReference type="PANTHER" id="PTHR43475">
    <property type="entry name" value="METHYLTHIORIBOSE-1-PHOSPHATE ISOMERASE"/>
    <property type="match status" value="1"/>
</dbReference>
<evidence type="ECO:0000256" key="1">
    <source>
        <dbReference type="RuleBase" id="RU003814"/>
    </source>
</evidence>
<dbReference type="EC" id="5.3.1.23" evidence="3"/>
<evidence type="ECO:0000256" key="2">
    <source>
        <dbReference type="SAM" id="MobiDB-lite"/>
    </source>
</evidence>
<keyword evidence="3" id="KW-0413">Isomerase</keyword>
<dbReference type="PANTHER" id="PTHR43475:SF1">
    <property type="entry name" value="METHYLTHIORIBOSE-1-PHOSPHATE ISOMERASE"/>
    <property type="match status" value="1"/>
</dbReference>
<gene>
    <name evidence="3" type="primary">mtnA</name>
    <name evidence="3" type="ORF">AHOG_12825</name>
</gene>